<dbReference type="Pfam" id="PF12840">
    <property type="entry name" value="HTH_20"/>
    <property type="match status" value="1"/>
</dbReference>
<keyword evidence="1" id="KW-0805">Transcription regulation</keyword>
<evidence type="ECO:0000256" key="3">
    <source>
        <dbReference type="ARBA" id="ARBA00023163"/>
    </source>
</evidence>
<gene>
    <name evidence="6" type="ORF">GCM10023195_51020</name>
</gene>
<organism evidence="6 7">
    <name type="scientific">Actinoallomurus liliacearum</name>
    <dbReference type="NCBI Taxonomy" id="1080073"/>
    <lineage>
        <taxon>Bacteria</taxon>
        <taxon>Bacillati</taxon>
        <taxon>Actinomycetota</taxon>
        <taxon>Actinomycetes</taxon>
        <taxon>Streptosporangiales</taxon>
        <taxon>Thermomonosporaceae</taxon>
        <taxon>Actinoallomurus</taxon>
    </lineage>
</organism>
<evidence type="ECO:0000256" key="4">
    <source>
        <dbReference type="SAM" id="MobiDB-lite"/>
    </source>
</evidence>
<protein>
    <submittedName>
        <fullName evidence="6">DUF5937 family protein</fullName>
    </submittedName>
</protein>
<dbReference type="RefSeq" id="WP_345359369.1">
    <property type="nucleotide sequence ID" value="NZ_BAABHJ010000019.1"/>
</dbReference>
<dbReference type="InterPro" id="IPR036388">
    <property type="entry name" value="WH-like_DNA-bd_sf"/>
</dbReference>
<keyword evidence="2" id="KW-0238">DNA-binding</keyword>
<proteinExistence type="predicted"/>
<dbReference type="EMBL" id="BAABHJ010000019">
    <property type="protein sequence ID" value="GAA4611973.1"/>
    <property type="molecule type" value="Genomic_DNA"/>
</dbReference>
<comment type="caution">
    <text evidence="6">The sequence shown here is derived from an EMBL/GenBank/DDBJ whole genome shotgun (WGS) entry which is preliminary data.</text>
</comment>
<keyword evidence="3" id="KW-0804">Transcription</keyword>
<dbReference type="InterPro" id="IPR051011">
    <property type="entry name" value="Metal_resp_trans_reg"/>
</dbReference>
<dbReference type="InterPro" id="IPR001845">
    <property type="entry name" value="HTH_ArsR_DNA-bd_dom"/>
</dbReference>
<keyword evidence="7" id="KW-1185">Reference proteome</keyword>
<dbReference type="CDD" id="cd00090">
    <property type="entry name" value="HTH_ARSR"/>
    <property type="match status" value="1"/>
</dbReference>
<dbReference type="Proteomes" id="UP001500212">
    <property type="component" value="Unassembled WGS sequence"/>
</dbReference>
<accession>A0ABP8TQS6</accession>
<evidence type="ECO:0000313" key="6">
    <source>
        <dbReference type="EMBL" id="GAA4611973.1"/>
    </source>
</evidence>
<evidence type="ECO:0000256" key="1">
    <source>
        <dbReference type="ARBA" id="ARBA00023015"/>
    </source>
</evidence>
<name>A0ABP8TQS6_9ACTN</name>
<reference evidence="7" key="1">
    <citation type="journal article" date="2019" name="Int. J. Syst. Evol. Microbiol.">
        <title>The Global Catalogue of Microorganisms (GCM) 10K type strain sequencing project: providing services to taxonomists for standard genome sequencing and annotation.</title>
        <authorList>
            <consortium name="The Broad Institute Genomics Platform"/>
            <consortium name="The Broad Institute Genome Sequencing Center for Infectious Disease"/>
            <person name="Wu L."/>
            <person name="Ma J."/>
        </authorList>
    </citation>
    <scope>NUCLEOTIDE SEQUENCE [LARGE SCALE GENOMIC DNA]</scope>
    <source>
        <strain evidence="7">JCM 17938</strain>
    </source>
</reference>
<evidence type="ECO:0000259" key="5">
    <source>
        <dbReference type="SMART" id="SM00418"/>
    </source>
</evidence>
<dbReference type="InterPro" id="IPR011991">
    <property type="entry name" value="ArsR-like_HTH"/>
</dbReference>
<evidence type="ECO:0000313" key="7">
    <source>
        <dbReference type="Proteomes" id="UP001500212"/>
    </source>
</evidence>
<feature type="domain" description="HTH arsR-type" evidence="5">
    <location>
        <begin position="268"/>
        <end position="343"/>
    </location>
</feature>
<dbReference type="PANTHER" id="PTHR43132:SF2">
    <property type="entry name" value="ARSENICAL RESISTANCE OPERON REPRESSOR ARSR-RELATED"/>
    <property type="match status" value="1"/>
</dbReference>
<dbReference type="SMART" id="SM00418">
    <property type="entry name" value="HTH_ARSR"/>
    <property type="match status" value="1"/>
</dbReference>
<feature type="region of interest" description="Disordered" evidence="4">
    <location>
        <begin position="334"/>
        <end position="357"/>
    </location>
</feature>
<dbReference type="SUPFAM" id="SSF46785">
    <property type="entry name" value="Winged helix' DNA-binding domain"/>
    <property type="match status" value="1"/>
</dbReference>
<sequence length="357" mass="38899">MIRVTLGVDALASTRFAISPIHTVGQLLFLFHRRPHLLAPALRRRLQAALRERDLGLVARLMRGSHGGYTPDFMTPRPRSFHADLHTELHHLTTTPAERIGYDMGEFLNGSTVTGAPGVASKPDAVAILNVLDHGETHLAHTLADQLHHLWDAVLAPAWPQLRDRMEADIAQRAATITHDGYITLINQVCPTLTWRDGGLDIDLWRNAPRPDPSHHHTTADTIVFTPSAFAPTSWFCVDAESAPHKQPLTIVYPLLPDSAPAATSAAGLADVIGETRARILAALAAPRTTGQLAQDLHLTAGTISYHLQLLHQAGLVTRARHARQVLYQQRLPADEHMSPAGPPVIAAPGPLADQRD</sequence>
<dbReference type="Gene3D" id="1.10.10.10">
    <property type="entry name" value="Winged helix-like DNA-binding domain superfamily/Winged helix DNA-binding domain"/>
    <property type="match status" value="1"/>
</dbReference>
<dbReference type="PANTHER" id="PTHR43132">
    <property type="entry name" value="ARSENICAL RESISTANCE OPERON REPRESSOR ARSR-RELATED"/>
    <property type="match status" value="1"/>
</dbReference>
<evidence type="ECO:0000256" key="2">
    <source>
        <dbReference type="ARBA" id="ARBA00023125"/>
    </source>
</evidence>
<feature type="compositionally biased region" description="Low complexity" evidence="4">
    <location>
        <begin position="344"/>
        <end position="357"/>
    </location>
</feature>
<dbReference type="InterPro" id="IPR036390">
    <property type="entry name" value="WH_DNA-bd_sf"/>
</dbReference>